<gene>
    <name evidence="6" type="ORF">CASFOL_025345</name>
</gene>
<evidence type="ECO:0000256" key="3">
    <source>
        <dbReference type="SAM" id="MobiDB-lite"/>
    </source>
</evidence>
<dbReference type="PANTHER" id="PTHR43201">
    <property type="entry name" value="ACYL-COA SYNTHETASE"/>
    <property type="match status" value="1"/>
</dbReference>
<feature type="domain" description="AMP-dependent synthetase/ligase" evidence="4">
    <location>
        <begin position="17"/>
        <end position="398"/>
    </location>
</feature>
<feature type="domain" description="AMP-binding enzyme C-terminal" evidence="5">
    <location>
        <begin position="449"/>
        <end position="542"/>
    </location>
</feature>
<keyword evidence="2" id="KW-0587">Phenylpropanoid metabolism</keyword>
<comment type="pathway">
    <text evidence="1">Phytoalexin biosynthesis; 3,4',5-trihydroxystilbene biosynthesis; 3,4',5-trihydroxystilbene from trans-4-coumarate: step 1/2.</text>
</comment>
<organism evidence="6 7">
    <name type="scientific">Castilleja foliolosa</name>
    <dbReference type="NCBI Taxonomy" id="1961234"/>
    <lineage>
        <taxon>Eukaryota</taxon>
        <taxon>Viridiplantae</taxon>
        <taxon>Streptophyta</taxon>
        <taxon>Embryophyta</taxon>
        <taxon>Tracheophyta</taxon>
        <taxon>Spermatophyta</taxon>
        <taxon>Magnoliopsida</taxon>
        <taxon>eudicotyledons</taxon>
        <taxon>Gunneridae</taxon>
        <taxon>Pentapetalae</taxon>
        <taxon>asterids</taxon>
        <taxon>lamiids</taxon>
        <taxon>Lamiales</taxon>
        <taxon>Orobanchaceae</taxon>
        <taxon>Pedicularideae</taxon>
        <taxon>Castillejinae</taxon>
        <taxon>Castilleja</taxon>
    </lineage>
</organism>
<dbReference type="Proteomes" id="UP001632038">
    <property type="component" value="Unassembled WGS sequence"/>
</dbReference>
<comment type="caution">
    <text evidence="6">The sequence shown here is derived from an EMBL/GenBank/DDBJ whole genome shotgun (WGS) entry which is preliminary data.</text>
</comment>
<reference evidence="7" key="1">
    <citation type="journal article" date="2024" name="IScience">
        <title>Strigolactones Initiate the Formation of Haustorium-like Structures in Castilleja.</title>
        <authorList>
            <person name="Buerger M."/>
            <person name="Peterson D."/>
            <person name="Chory J."/>
        </authorList>
    </citation>
    <scope>NUCLEOTIDE SEQUENCE [LARGE SCALE GENOMIC DNA]</scope>
</reference>
<evidence type="ECO:0000256" key="1">
    <source>
        <dbReference type="ARBA" id="ARBA00004930"/>
    </source>
</evidence>
<dbReference type="PANTHER" id="PTHR43201:SF32">
    <property type="entry name" value="2-SUCCINYLBENZOATE--COA LIGASE, CHLOROPLASTIC_PEROXISOMAL"/>
    <property type="match status" value="1"/>
</dbReference>
<evidence type="ECO:0000259" key="5">
    <source>
        <dbReference type="Pfam" id="PF13193"/>
    </source>
</evidence>
<dbReference type="Pfam" id="PF13193">
    <property type="entry name" value="AMP-binding_C"/>
    <property type="match status" value="1"/>
</dbReference>
<dbReference type="InterPro" id="IPR045851">
    <property type="entry name" value="AMP-bd_C_sf"/>
</dbReference>
<protein>
    <recommendedName>
        <fullName evidence="8">4-coumarate--CoA ligase</fullName>
    </recommendedName>
</protein>
<dbReference type="InterPro" id="IPR000873">
    <property type="entry name" value="AMP-dep_synth/lig_dom"/>
</dbReference>
<dbReference type="InterPro" id="IPR020845">
    <property type="entry name" value="AMP-binding_CS"/>
</dbReference>
<accession>A0ABD3CQU9</accession>
<feature type="region of interest" description="Disordered" evidence="3">
    <location>
        <begin position="357"/>
        <end position="382"/>
    </location>
</feature>
<dbReference type="PROSITE" id="PS00455">
    <property type="entry name" value="AMP_BINDING"/>
    <property type="match status" value="1"/>
</dbReference>
<dbReference type="Gene3D" id="3.30.300.30">
    <property type="match status" value="1"/>
</dbReference>
<dbReference type="CDD" id="cd04433">
    <property type="entry name" value="AFD_class_I"/>
    <property type="match status" value="1"/>
</dbReference>
<name>A0ABD3CQU9_9LAMI</name>
<dbReference type="GO" id="GO:0009698">
    <property type="term" value="P:phenylpropanoid metabolic process"/>
    <property type="evidence" value="ECO:0007669"/>
    <property type="project" value="UniProtKB-KW"/>
</dbReference>
<dbReference type="Pfam" id="PF00501">
    <property type="entry name" value="AMP-binding"/>
    <property type="match status" value="1"/>
</dbReference>
<dbReference type="AlphaFoldDB" id="A0ABD3CQU9"/>
<proteinExistence type="predicted"/>
<dbReference type="EMBL" id="JAVIJP010000032">
    <property type="protein sequence ID" value="KAL3632361.1"/>
    <property type="molecule type" value="Genomic_DNA"/>
</dbReference>
<keyword evidence="7" id="KW-1185">Reference proteome</keyword>
<sequence>MANYSEPHICQCLSRLAAVSRDLTVTIFGHRRKTGKQFAGGVMGLVHGLLQLGIKPGDVVSISALNSDLYLEWMLAITYVGGIAAPLNYRWSLEEAKSALELARPVLLVTDSSRGYWHSKFQIDSVPFLRWHVLMDMPLKSHSNGTSQFLPAELLKEPGGLDYLWAPERVAIICFTSGTTGRPKGATISHSALVVQSLAKIAIVRYDEDDVYLHTAPLCHIGGISSALAMLMAGGCHVILPKFKASLAIEAIREHKVTSLITVPTMMADLISINSRMNQTFETFESVKKILNGGGGLSVNLIKNATKIFPRATLISAYGMTEACSSLTFMTLYDPTKENPHKQSSYDDDVRKSNLSREGGTCVGKPAPHVELKVTGDGSPNNTGRILMRGPHVMLHYWGQSPSEHLDPVYGNWLDTGDIGYVDGHGNLWLVGRAKDRIKSGGENIYPEEVEAVLAQHSGISKIVVVGIPDSRLTEMLMACVRLKDGWRWEDFGSDHLAGDEIQCLSSEILRHFCREKKLTGFKIPKRFVLWKNEFPMTTTGKLRRDQVREVVMSHNQFVPSKL</sequence>
<dbReference type="InterPro" id="IPR042099">
    <property type="entry name" value="ANL_N_sf"/>
</dbReference>
<evidence type="ECO:0000256" key="2">
    <source>
        <dbReference type="ARBA" id="ARBA00023051"/>
    </source>
</evidence>
<evidence type="ECO:0000313" key="6">
    <source>
        <dbReference type="EMBL" id="KAL3632361.1"/>
    </source>
</evidence>
<dbReference type="Gene3D" id="3.40.50.12780">
    <property type="entry name" value="N-terminal domain of ligase-like"/>
    <property type="match status" value="1"/>
</dbReference>
<evidence type="ECO:0000259" key="4">
    <source>
        <dbReference type="Pfam" id="PF00501"/>
    </source>
</evidence>
<evidence type="ECO:0008006" key="8">
    <source>
        <dbReference type="Google" id="ProtNLM"/>
    </source>
</evidence>
<dbReference type="SUPFAM" id="SSF56801">
    <property type="entry name" value="Acetyl-CoA synthetase-like"/>
    <property type="match status" value="1"/>
</dbReference>
<evidence type="ECO:0000313" key="7">
    <source>
        <dbReference type="Proteomes" id="UP001632038"/>
    </source>
</evidence>
<dbReference type="InterPro" id="IPR025110">
    <property type="entry name" value="AMP-bd_C"/>
</dbReference>